<evidence type="ECO:0008006" key="3">
    <source>
        <dbReference type="Google" id="ProtNLM"/>
    </source>
</evidence>
<dbReference type="AlphaFoldDB" id="A0A4U1CMM4"/>
<keyword evidence="2" id="KW-1185">Reference proteome</keyword>
<dbReference type="EMBL" id="SWBQ01000001">
    <property type="protein sequence ID" value="TKC09121.1"/>
    <property type="molecule type" value="Genomic_DNA"/>
</dbReference>
<dbReference type="Gene3D" id="3.10.450.50">
    <property type="match status" value="1"/>
</dbReference>
<name>A0A4U1CMM4_9SPHI</name>
<gene>
    <name evidence="1" type="ORF">FA047_03230</name>
</gene>
<evidence type="ECO:0000313" key="2">
    <source>
        <dbReference type="Proteomes" id="UP000307244"/>
    </source>
</evidence>
<protein>
    <recommendedName>
        <fullName evidence="3">Nuclear transport factor 2 family protein</fullName>
    </recommendedName>
</protein>
<sequence>MYLVVLSMAFTTLSAKADRPINEINVKPNSVIEAFVKANLNGNASLFNIVLQDGAVIKINRKDKVIQHSKSEIIDFYKKSGEIKLNCTTDFEILSTNDCTILARVDFKFPSFVQQNYISIEKDRKGAWKITNVNRFNV</sequence>
<evidence type="ECO:0000313" key="1">
    <source>
        <dbReference type="EMBL" id="TKC09121.1"/>
    </source>
</evidence>
<organism evidence="1 2">
    <name type="scientific">Pedobacter frigoris</name>
    <dbReference type="NCBI Taxonomy" id="2571272"/>
    <lineage>
        <taxon>Bacteria</taxon>
        <taxon>Pseudomonadati</taxon>
        <taxon>Bacteroidota</taxon>
        <taxon>Sphingobacteriia</taxon>
        <taxon>Sphingobacteriales</taxon>
        <taxon>Sphingobacteriaceae</taxon>
        <taxon>Pedobacter</taxon>
    </lineage>
</organism>
<dbReference type="OrthoDB" id="792876at2"/>
<accession>A0A4U1CMM4</accession>
<reference evidence="1 2" key="1">
    <citation type="submission" date="2019-04" db="EMBL/GenBank/DDBJ databases">
        <title>Pedobacter sp. RP-3-15 sp. nov., isolated from Arctic soil.</title>
        <authorList>
            <person name="Dahal R.H."/>
            <person name="Kim D.-U."/>
        </authorList>
    </citation>
    <scope>NUCLEOTIDE SEQUENCE [LARGE SCALE GENOMIC DNA]</scope>
    <source>
        <strain evidence="1 2">RP-3-15</strain>
    </source>
</reference>
<proteinExistence type="predicted"/>
<dbReference type="RefSeq" id="WP_136834535.1">
    <property type="nucleotide sequence ID" value="NZ_SWBQ01000001.1"/>
</dbReference>
<comment type="caution">
    <text evidence="1">The sequence shown here is derived from an EMBL/GenBank/DDBJ whole genome shotgun (WGS) entry which is preliminary data.</text>
</comment>
<dbReference type="Proteomes" id="UP000307244">
    <property type="component" value="Unassembled WGS sequence"/>
</dbReference>